<evidence type="ECO:0000313" key="2">
    <source>
        <dbReference type="Proteomes" id="UP000288805"/>
    </source>
</evidence>
<proteinExistence type="predicted"/>
<dbReference type="AlphaFoldDB" id="A0A438F1L9"/>
<comment type="caution">
    <text evidence="1">The sequence shown here is derived from an EMBL/GenBank/DDBJ whole genome shotgun (WGS) entry which is preliminary data.</text>
</comment>
<sequence length="60" mass="6660">MESERILLAFSVGGNGECDISRVVSGRIIVSNILRNSSVEVFSRSSREEDDEEALKWETG</sequence>
<name>A0A438F1L9_VITVI</name>
<reference evidence="1 2" key="1">
    <citation type="journal article" date="2018" name="PLoS Genet.">
        <title>Population sequencing reveals clonal diversity and ancestral inbreeding in the grapevine cultivar Chardonnay.</title>
        <authorList>
            <person name="Roach M.J."/>
            <person name="Johnson D.L."/>
            <person name="Bohlmann J."/>
            <person name="van Vuuren H.J."/>
            <person name="Jones S.J."/>
            <person name="Pretorius I.S."/>
            <person name="Schmidt S.A."/>
            <person name="Borneman A.R."/>
        </authorList>
    </citation>
    <scope>NUCLEOTIDE SEQUENCE [LARGE SCALE GENOMIC DNA]</scope>
    <source>
        <strain evidence="2">cv. Chardonnay</strain>
        <tissue evidence="1">Leaf</tissue>
    </source>
</reference>
<dbReference type="EMBL" id="QGNW01001136">
    <property type="protein sequence ID" value="RVW53910.1"/>
    <property type="molecule type" value="Genomic_DNA"/>
</dbReference>
<evidence type="ECO:0000313" key="1">
    <source>
        <dbReference type="EMBL" id="RVW53910.1"/>
    </source>
</evidence>
<gene>
    <name evidence="1" type="ORF">CK203_072905</name>
</gene>
<dbReference type="Proteomes" id="UP000288805">
    <property type="component" value="Unassembled WGS sequence"/>
</dbReference>
<protein>
    <submittedName>
        <fullName evidence="1">Uncharacterized protein</fullName>
    </submittedName>
</protein>
<organism evidence="1 2">
    <name type="scientific">Vitis vinifera</name>
    <name type="common">Grape</name>
    <dbReference type="NCBI Taxonomy" id="29760"/>
    <lineage>
        <taxon>Eukaryota</taxon>
        <taxon>Viridiplantae</taxon>
        <taxon>Streptophyta</taxon>
        <taxon>Embryophyta</taxon>
        <taxon>Tracheophyta</taxon>
        <taxon>Spermatophyta</taxon>
        <taxon>Magnoliopsida</taxon>
        <taxon>eudicotyledons</taxon>
        <taxon>Gunneridae</taxon>
        <taxon>Pentapetalae</taxon>
        <taxon>rosids</taxon>
        <taxon>Vitales</taxon>
        <taxon>Vitaceae</taxon>
        <taxon>Viteae</taxon>
        <taxon>Vitis</taxon>
    </lineage>
</organism>
<accession>A0A438F1L9</accession>